<dbReference type="CDD" id="cd00130">
    <property type="entry name" value="PAS"/>
    <property type="match status" value="1"/>
</dbReference>
<dbReference type="CDD" id="cd01949">
    <property type="entry name" value="GGDEF"/>
    <property type="match status" value="1"/>
</dbReference>
<dbReference type="SUPFAM" id="SSF55073">
    <property type="entry name" value="Nucleotide cyclase"/>
    <property type="match status" value="1"/>
</dbReference>
<dbReference type="Pfam" id="PF13185">
    <property type="entry name" value="GAF_2"/>
    <property type="match status" value="1"/>
</dbReference>
<gene>
    <name evidence="6" type="ORF">J2T57_001967</name>
</gene>
<dbReference type="SMART" id="SM00091">
    <property type="entry name" value="PAS"/>
    <property type="match status" value="1"/>
</dbReference>
<dbReference type="SMART" id="SM00267">
    <property type="entry name" value="GGDEF"/>
    <property type="match status" value="1"/>
</dbReference>
<dbReference type="SUPFAM" id="SSF141868">
    <property type="entry name" value="EAL domain-like"/>
    <property type="match status" value="1"/>
</dbReference>
<accession>A0AAE3G380</accession>
<dbReference type="InterPro" id="IPR013767">
    <property type="entry name" value="PAS_fold"/>
</dbReference>
<evidence type="ECO:0000313" key="6">
    <source>
        <dbReference type="EMBL" id="MCP1674829.1"/>
    </source>
</evidence>
<evidence type="ECO:0000259" key="2">
    <source>
        <dbReference type="PROSITE" id="PS50112"/>
    </source>
</evidence>
<dbReference type="Gene3D" id="3.20.20.450">
    <property type="entry name" value="EAL domain"/>
    <property type="match status" value="1"/>
</dbReference>
<dbReference type="CDD" id="cd01948">
    <property type="entry name" value="EAL"/>
    <property type="match status" value="1"/>
</dbReference>
<dbReference type="PANTHER" id="PTHR44757:SF2">
    <property type="entry name" value="BIOFILM ARCHITECTURE MAINTENANCE PROTEIN MBAA"/>
    <property type="match status" value="1"/>
</dbReference>
<protein>
    <submittedName>
        <fullName evidence="6">Amt family ammonium transporter</fullName>
    </submittedName>
</protein>
<dbReference type="InterPro" id="IPR029787">
    <property type="entry name" value="Nucleotide_cyclase"/>
</dbReference>
<dbReference type="NCBIfam" id="TIGR00229">
    <property type="entry name" value="sensory_box"/>
    <property type="match status" value="1"/>
</dbReference>
<dbReference type="InterPro" id="IPR035965">
    <property type="entry name" value="PAS-like_dom_sf"/>
</dbReference>
<evidence type="ECO:0000313" key="7">
    <source>
        <dbReference type="Proteomes" id="UP001205843"/>
    </source>
</evidence>
<dbReference type="Pfam" id="PF00989">
    <property type="entry name" value="PAS"/>
    <property type="match status" value="1"/>
</dbReference>
<dbReference type="SUPFAM" id="SSF55781">
    <property type="entry name" value="GAF domain-like"/>
    <property type="match status" value="1"/>
</dbReference>
<dbReference type="InterPro" id="IPR003018">
    <property type="entry name" value="GAF"/>
</dbReference>
<dbReference type="InterPro" id="IPR043128">
    <property type="entry name" value="Rev_trsase/Diguanyl_cyclase"/>
</dbReference>
<dbReference type="Gene3D" id="3.30.450.20">
    <property type="entry name" value="PAS domain"/>
    <property type="match status" value="2"/>
</dbReference>
<comment type="cofactor">
    <cofactor evidence="1">
        <name>Mg(2+)</name>
        <dbReference type="ChEBI" id="CHEBI:18420"/>
    </cofactor>
</comment>
<evidence type="ECO:0000256" key="1">
    <source>
        <dbReference type="ARBA" id="ARBA00001946"/>
    </source>
</evidence>
<feature type="domain" description="PAC" evidence="3">
    <location>
        <begin position="222"/>
        <end position="275"/>
    </location>
</feature>
<dbReference type="EMBL" id="JALJXV010000004">
    <property type="protein sequence ID" value="MCP1674829.1"/>
    <property type="molecule type" value="Genomic_DNA"/>
</dbReference>
<dbReference type="GO" id="GO:0003824">
    <property type="term" value="F:catalytic activity"/>
    <property type="evidence" value="ECO:0007669"/>
    <property type="project" value="UniProtKB-ARBA"/>
</dbReference>
<dbReference type="InterPro" id="IPR035919">
    <property type="entry name" value="EAL_sf"/>
</dbReference>
<name>A0AAE3G380_9GAMM</name>
<dbReference type="Gene3D" id="3.30.450.40">
    <property type="match status" value="1"/>
</dbReference>
<organism evidence="6 7">
    <name type="scientific">Natronocella acetinitrilica</name>
    <dbReference type="NCBI Taxonomy" id="414046"/>
    <lineage>
        <taxon>Bacteria</taxon>
        <taxon>Pseudomonadati</taxon>
        <taxon>Pseudomonadota</taxon>
        <taxon>Gammaproteobacteria</taxon>
        <taxon>Chromatiales</taxon>
        <taxon>Ectothiorhodospiraceae</taxon>
        <taxon>Natronocella</taxon>
    </lineage>
</organism>
<dbReference type="InterPro" id="IPR000014">
    <property type="entry name" value="PAS"/>
</dbReference>
<dbReference type="InterPro" id="IPR029016">
    <property type="entry name" value="GAF-like_dom_sf"/>
</dbReference>
<dbReference type="PANTHER" id="PTHR44757">
    <property type="entry name" value="DIGUANYLATE CYCLASE DGCP"/>
    <property type="match status" value="1"/>
</dbReference>
<dbReference type="InterPro" id="IPR000700">
    <property type="entry name" value="PAS-assoc_C"/>
</dbReference>
<dbReference type="PROSITE" id="PS50112">
    <property type="entry name" value="PAS"/>
    <property type="match status" value="1"/>
</dbReference>
<dbReference type="SMART" id="SM00065">
    <property type="entry name" value="GAF"/>
    <property type="match status" value="1"/>
</dbReference>
<dbReference type="FunFam" id="3.30.70.270:FF:000001">
    <property type="entry name" value="Diguanylate cyclase domain protein"/>
    <property type="match status" value="1"/>
</dbReference>
<dbReference type="AlphaFoldDB" id="A0AAE3G380"/>
<dbReference type="InterPro" id="IPR000160">
    <property type="entry name" value="GGDEF_dom"/>
</dbReference>
<dbReference type="Proteomes" id="UP001205843">
    <property type="component" value="Unassembled WGS sequence"/>
</dbReference>
<dbReference type="SUPFAM" id="SSF55785">
    <property type="entry name" value="PYP-like sensor domain (PAS domain)"/>
    <property type="match status" value="2"/>
</dbReference>
<dbReference type="NCBIfam" id="TIGR00254">
    <property type="entry name" value="GGDEF"/>
    <property type="match status" value="1"/>
</dbReference>
<evidence type="ECO:0000259" key="4">
    <source>
        <dbReference type="PROSITE" id="PS50883"/>
    </source>
</evidence>
<feature type="domain" description="GGDEF" evidence="5">
    <location>
        <begin position="470"/>
        <end position="603"/>
    </location>
</feature>
<dbReference type="PROSITE" id="PS50113">
    <property type="entry name" value="PAC"/>
    <property type="match status" value="1"/>
</dbReference>
<dbReference type="InterPro" id="IPR001633">
    <property type="entry name" value="EAL_dom"/>
</dbReference>
<evidence type="ECO:0000259" key="5">
    <source>
        <dbReference type="PROSITE" id="PS50887"/>
    </source>
</evidence>
<feature type="domain" description="PAS" evidence="2">
    <location>
        <begin position="147"/>
        <end position="217"/>
    </location>
</feature>
<dbReference type="SMART" id="SM00052">
    <property type="entry name" value="EAL"/>
    <property type="match status" value="1"/>
</dbReference>
<keyword evidence="7" id="KW-1185">Reference proteome</keyword>
<reference evidence="6" key="1">
    <citation type="submission" date="2022-03" db="EMBL/GenBank/DDBJ databases">
        <title>Genomic Encyclopedia of Type Strains, Phase III (KMG-III): the genomes of soil and plant-associated and newly described type strains.</title>
        <authorList>
            <person name="Whitman W."/>
        </authorList>
    </citation>
    <scope>NUCLEOTIDE SEQUENCE</scope>
    <source>
        <strain evidence="6">ANL 6-2</strain>
    </source>
</reference>
<feature type="domain" description="EAL" evidence="4">
    <location>
        <begin position="612"/>
        <end position="870"/>
    </location>
</feature>
<dbReference type="Pfam" id="PF00563">
    <property type="entry name" value="EAL"/>
    <property type="match status" value="1"/>
</dbReference>
<dbReference type="PROSITE" id="PS50887">
    <property type="entry name" value="GGDEF"/>
    <property type="match status" value="1"/>
</dbReference>
<dbReference type="GO" id="GO:0006355">
    <property type="term" value="P:regulation of DNA-templated transcription"/>
    <property type="evidence" value="ECO:0007669"/>
    <property type="project" value="InterPro"/>
</dbReference>
<dbReference type="Gene3D" id="3.30.70.270">
    <property type="match status" value="1"/>
</dbReference>
<dbReference type="InterPro" id="IPR052155">
    <property type="entry name" value="Biofilm_reg_signaling"/>
</dbReference>
<proteinExistence type="predicted"/>
<evidence type="ECO:0000259" key="3">
    <source>
        <dbReference type="PROSITE" id="PS50113"/>
    </source>
</evidence>
<comment type="caution">
    <text evidence="6">The sequence shown here is derived from an EMBL/GenBank/DDBJ whole genome shotgun (WGS) entry which is preliminary data.</text>
</comment>
<dbReference type="Pfam" id="PF00990">
    <property type="entry name" value="GGDEF"/>
    <property type="match status" value="1"/>
</dbReference>
<dbReference type="PROSITE" id="PS50883">
    <property type="entry name" value="EAL"/>
    <property type="match status" value="1"/>
</dbReference>
<sequence length="874" mass="96515">MTPVDTTGSSPSLLTADAQLLRDLTTTIPGAIFRFRRDADGEFHIESMSEGLRRITGVPDNIDLTDLRGWISRIPLEHVEPYLQSIDASARSLTPWSHEWPIDVPKGRIWLQGLSQPHQADDGSVIWNGLLLDVTRRKRAEEERMRVETDYRSIFENTTEGIFRSSPDGRLLDANAPLARMHGFSTKEELLEAVNDLAKDYYVHPEDRTTILEVLNRDGHVEGFEAEVYRIGTGGRFRQQENARVIRDAAGEVLYYQGTVRDVTEEYQAHRLASRRAEILELIARDAPLESVLKQVIRVVEEYREGYTVAVVLQRQVGLEIAAAPNLPSRCCHTIDCRAPEEVGGAIAAAIASGGIRLQTDVGRVDDSPLQISMREVGFSALLATPIKDSEGTVLGLLAAFSTVVNAFGDDVRGVLRELAQITAIALEQQRLAARLFEQAHFDALTGLPNRVLMEDRMNQVMREARRRGCSAAIMLLDLDEFKLVNDTLGHDAGDALLQQVSVRLRACVRQSDTVARFGGDEFVLIQPFGDDGDDPRGGAERVLETLNEPFLIDGRQVSARPSIGIALYPQDGHTVAQLIRAADTAMYVAKQGGKNQYRFFDESMNLAVNERLRLERELRDALQAGLLSLCFQPRVSLQDGSIAGAEALLRWQHPERGLLMPADFLPVAEQAGLMPELDRHVLALVMRQFAAWSGTAAALTFSMQLSAETLARRNVGDELGAFIAESCPTGMLLELEITESALLQDADRAAGELEALRKHCPDLRLALGGFGAGYSSLRNLAKLPIETLKIDRSFVADLGQADKRRIVEPIIRAICDLGSSLSLWVVADGVETAEQQRRLLALGCDRGQGLLFEQQESPADFQSLFESGATFPR</sequence>